<organism evidence="20 21">
    <name type="scientific">Photobacterium lutimaris</name>
    <dbReference type="NCBI Taxonomy" id="388278"/>
    <lineage>
        <taxon>Bacteria</taxon>
        <taxon>Pseudomonadati</taxon>
        <taxon>Pseudomonadota</taxon>
        <taxon>Gammaproteobacteria</taxon>
        <taxon>Vibrionales</taxon>
        <taxon>Vibrionaceae</taxon>
        <taxon>Photobacterium</taxon>
    </lineage>
</organism>
<feature type="compositionally biased region" description="Polar residues" evidence="17">
    <location>
        <begin position="527"/>
        <end position="538"/>
    </location>
</feature>
<dbReference type="InterPro" id="IPR005257">
    <property type="entry name" value="Anth_synth_I_TrpE"/>
</dbReference>
<feature type="binding site" evidence="16">
    <location>
        <position position="366"/>
    </location>
    <ligand>
        <name>Mg(2+)</name>
        <dbReference type="ChEBI" id="CHEBI:18420"/>
    </ligand>
</feature>
<keyword evidence="6 14" id="KW-0028">Amino-acid biosynthesis</keyword>
<evidence type="ECO:0000313" key="20">
    <source>
        <dbReference type="EMBL" id="PSU33270.1"/>
    </source>
</evidence>
<evidence type="ECO:0000256" key="8">
    <source>
        <dbReference type="ARBA" id="ARBA00022822"/>
    </source>
</evidence>
<dbReference type="OrthoDB" id="9803598at2"/>
<protein>
    <recommendedName>
        <fullName evidence="5 14">Anthranilate synthase component 1</fullName>
        <ecNumber evidence="4 14">4.1.3.27</ecNumber>
    </recommendedName>
</protein>
<feature type="domain" description="Anthranilate synthase component I N-terminal" evidence="19">
    <location>
        <begin position="22"/>
        <end position="193"/>
    </location>
</feature>
<dbReference type="PIRSF" id="PIRSF001373">
    <property type="entry name" value="TrpE"/>
    <property type="match status" value="1"/>
</dbReference>
<dbReference type="RefSeq" id="WP_107349481.1">
    <property type="nucleotide sequence ID" value="NZ_PYMH01000006.1"/>
</dbReference>
<feature type="binding site" evidence="15">
    <location>
        <begin position="488"/>
        <end position="490"/>
    </location>
    <ligand>
        <name>chorismate</name>
        <dbReference type="ChEBI" id="CHEBI:29748"/>
    </ligand>
</feature>
<feature type="binding site" evidence="15">
    <location>
        <position position="454"/>
    </location>
    <ligand>
        <name>chorismate</name>
        <dbReference type="ChEBI" id="CHEBI:29748"/>
    </ligand>
</feature>
<name>A0A2T3IXK8_9GAMM</name>
<evidence type="ECO:0000256" key="15">
    <source>
        <dbReference type="PIRSR" id="PIRSR001373-1"/>
    </source>
</evidence>
<comment type="caution">
    <text evidence="20">The sequence shown here is derived from an EMBL/GenBank/DDBJ whole genome shotgun (WGS) entry which is preliminary data.</text>
</comment>
<sequence length="538" mass="59478">MNTTPLGVGELELLSLDVPYVADPTELYYSVCGDRPHNLLLESAEIDSKQDLKSLMLIDAAVRIVCRGKVVTLEALTDNGLNVLQTLEGKMPSDIHATRQGRQLELTFSSAERTLDEDSRLRQTSSFDALRMIQHAFNIAGHPREALFLGGLFAYDVVDGFEPLPDVKQDNRCPDYLFYIAETLLVIDHQRRKGKLQATLFGGDEYTSSYFELSRRLQHIKEACLEPMPLPAAELLEECEPVASVSDEDFCQQVVDLKEHVVNGDVFQVVPSRQFTMPCPSPLNAYKELKVGNPSPYMFYLQDADFTVFGASPESALKYCTESNQIEIYPIAGTRHRGKNPDGSINLDLDGRIELELRCDMKENAEHMMLVDLARNDVARISEPGSRYVADLLAVDRYSHVMHLVSRVVGQLRGDLDALHAYQACMNMGTLTGAPKIRAMQLIRDVEQRRRGSYGGAVGYLTGHGDMDTCIVIRSAYVEDGQASVQAGAGVVYDSVPQAEADETRGKAQAVITAIRKAHSAPIASEHSASTTNTSKSR</sequence>
<comment type="function">
    <text evidence="12">Part of a heterotetrameric complex that catalyzes the two-step biosynthesis of anthranilate, an intermediate in the biosynthesis of L-tryptophan. In the first step, the glutamine-binding beta subunit (TrpG) of anthranilate synthase (AS) provides the glutamine amidotransferase activity which generates ammonia as a substrate that, along with chorismate, is used in the second step, catalyzed by the large alpha subunit of AS (TrpE) to produce anthranilate. In the absence of TrpG, TrpE can synthesize anthranilate directly from chorismate and high concentrations of ammonia.</text>
</comment>
<evidence type="ECO:0000259" key="18">
    <source>
        <dbReference type="Pfam" id="PF00425"/>
    </source>
</evidence>
<dbReference type="InterPro" id="IPR015890">
    <property type="entry name" value="Chorismate_C"/>
</dbReference>
<evidence type="ECO:0000259" key="19">
    <source>
        <dbReference type="Pfam" id="PF04715"/>
    </source>
</evidence>
<keyword evidence="8 14" id="KW-0822">Tryptophan biosynthesis</keyword>
<comment type="subunit">
    <text evidence="3">Heterotetramer consisting of two non-identical subunits: a beta subunit (TrpG) and a large alpha subunit (TrpE).</text>
</comment>
<evidence type="ECO:0000256" key="10">
    <source>
        <dbReference type="ARBA" id="ARBA00023141"/>
    </source>
</evidence>
<dbReference type="SUPFAM" id="SSF56322">
    <property type="entry name" value="ADC synthase"/>
    <property type="match status" value="1"/>
</dbReference>
<dbReference type="InterPro" id="IPR006805">
    <property type="entry name" value="Anth_synth_I_N"/>
</dbReference>
<dbReference type="PANTHER" id="PTHR11236">
    <property type="entry name" value="AMINOBENZOATE/ANTHRANILATE SYNTHASE"/>
    <property type="match status" value="1"/>
</dbReference>
<dbReference type="Pfam" id="PF04715">
    <property type="entry name" value="Anth_synt_I_N"/>
    <property type="match status" value="1"/>
</dbReference>
<dbReference type="InterPro" id="IPR019999">
    <property type="entry name" value="Anth_synth_I-like"/>
</dbReference>
<dbReference type="Pfam" id="PF00425">
    <property type="entry name" value="Chorismate_bind"/>
    <property type="match status" value="1"/>
</dbReference>
<feature type="binding site" evidence="15">
    <location>
        <position position="43"/>
    </location>
    <ligand>
        <name>L-tryptophan</name>
        <dbReference type="ChEBI" id="CHEBI:57912"/>
    </ligand>
</feature>
<evidence type="ECO:0000256" key="7">
    <source>
        <dbReference type="ARBA" id="ARBA00022723"/>
    </source>
</evidence>
<dbReference type="EMBL" id="PYMH01000006">
    <property type="protein sequence ID" value="PSU33270.1"/>
    <property type="molecule type" value="Genomic_DNA"/>
</dbReference>
<dbReference type="Proteomes" id="UP000241222">
    <property type="component" value="Unassembled WGS sequence"/>
</dbReference>
<evidence type="ECO:0000256" key="9">
    <source>
        <dbReference type="ARBA" id="ARBA00022842"/>
    </source>
</evidence>
<reference evidence="20 21" key="1">
    <citation type="submission" date="2018-03" db="EMBL/GenBank/DDBJ databases">
        <title>Whole genome sequencing of Histamine producing bacteria.</title>
        <authorList>
            <person name="Butler K."/>
        </authorList>
    </citation>
    <scope>NUCLEOTIDE SEQUENCE [LARGE SCALE GENOMIC DNA]</scope>
    <source>
        <strain evidence="20 21">JCM 13586</strain>
    </source>
</reference>
<dbReference type="EC" id="4.1.3.27" evidence="4 14"/>
<evidence type="ECO:0000256" key="4">
    <source>
        <dbReference type="ARBA" id="ARBA00012266"/>
    </source>
</evidence>
<evidence type="ECO:0000313" key="21">
    <source>
        <dbReference type="Proteomes" id="UP000241222"/>
    </source>
</evidence>
<evidence type="ECO:0000256" key="3">
    <source>
        <dbReference type="ARBA" id="ARBA00011575"/>
    </source>
</evidence>
<keyword evidence="7 16" id="KW-0479">Metal-binding</keyword>
<accession>A0A2T3IXK8</accession>
<feature type="binding site" evidence="15">
    <location>
        <begin position="296"/>
        <end position="298"/>
    </location>
    <ligand>
        <name>L-tryptophan</name>
        <dbReference type="ChEBI" id="CHEBI:57912"/>
    </ligand>
</feature>
<comment type="catalytic activity">
    <reaction evidence="13 14">
        <text>chorismate + L-glutamine = anthranilate + pyruvate + L-glutamate + H(+)</text>
        <dbReference type="Rhea" id="RHEA:21732"/>
        <dbReference type="ChEBI" id="CHEBI:15361"/>
        <dbReference type="ChEBI" id="CHEBI:15378"/>
        <dbReference type="ChEBI" id="CHEBI:16567"/>
        <dbReference type="ChEBI" id="CHEBI:29748"/>
        <dbReference type="ChEBI" id="CHEBI:29985"/>
        <dbReference type="ChEBI" id="CHEBI:58359"/>
        <dbReference type="EC" id="4.1.3.27"/>
    </reaction>
</comment>
<feature type="binding site" evidence="15">
    <location>
        <position position="474"/>
    </location>
    <ligand>
        <name>chorismate</name>
        <dbReference type="ChEBI" id="CHEBI:29748"/>
    </ligand>
</feature>
<evidence type="ECO:0000256" key="11">
    <source>
        <dbReference type="ARBA" id="ARBA00023239"/>
    </source>
</evidence>
<dbReference type="NCBIfam" id="NF010079">
    <property type="entry name" value="PRK13564.1"/>
    <property type="match status" value="1"/>
</dbReference>
<evidence type="ECO:0000256" key="5">
    <source>
        <dbReference type="ARBA" id="ARBA00020653"/>
    </source>
</evidence>
<comment type="pathway">
    <text evidence="1 14">Amino-acid biosynthesis; L-tryptophan biosynthesis; L-tryptophan from chorismate: step 1/5.</text>
</comment>
<dbReference type="GO" id="GO:0004049">
    <property type="term" value="F:anthranilate synthase activity"/>
    <property type="evidence" value="ECO:0007669"/>
    <property type="project" value="UniProtKB-EC"/>
</dbReference>
<evidence type="ECO:0000256" key="17">
    <source>
        <dbReference type="SAM" id="MobiDB-lite"/>
    </source>
</evidence>
<dbReference type="AlphaFoldDB" id="A0A2T3IXK8"/>
<comment type="similarity">
    <text evidence="2 14">Belongs to the anthranilate synthase component I family.</text>
</comment>
<feature type="region of interest" description="Disordered" evidence="17">
    <location>
        <begin position="519"/>
        <end position="538"/>
    </location>
</feature>
<dbReference type="NCBIfam" id="TIGR00565">
    <property type="entry name" value="trpE_proteo"/>
    <property type="match status" value="1"/>
</dbReference>
<keyword evidence="9 16" id="KW-0460">Magnesium</keyword>
<dbReference type="GO" id="GO:0046872">
    <property type="term" value="F:metal ion binding"/>
    <property type="evidence" value="ECO:0007669"/>
    <property type="project" value="UniProtKB-KW"/>
</dbReference>
<dbReference type="UniPathway" id="UPA00035">
    <property type="reaction ID" value="UER00040"/>
</dbReference>
<keyword evidence="11 14" id="KW-0456">Lyase</keyword>
<evidence type="ECO:0000256" key="13">
    <source>
        <dbReference type="ARBA" id="ARBA00047683"/>
    </source>
</evidence>
<comment type="cofactor">
    <cofactor evidence="16">
        <name>Mg(2+)</name>
        <dbReference type="ChEBI" id="CHEBI:18420"/>
    </cofactor>
    <text evidence="16">Binds 1 Mg(2+) ion per subunit.</text>
</comment>
<dbReference type="PRINTS" id="PR00095">
    <property type="entry name" value="ANTSNTHASEI"/>
</dbReference>
<proteinExistence type="inferred from homology"/>
<feature type="binding site" evidence="16">
    <location>
        <position position="503"/>
    </location>
    <ligand>
        <name>Mg(2+)</name>
        <dbReference type="ChEBI" id="CHEBI:18420"/>
    </ligand>
</feature>
<evidence type="ECO:0000256" key="14">
    <source>
        <dbReference type="PIRNR" id="PIRNR001373"/>
    </source>
</evidence>
<dbReference type="InterPro" id="IPR005801">
    <property type="entry name" value="ADC_synthase"/>
</dbReference>
<evidence type="ECO:0000256" key="1">
    <source>
        <dbReference type="ARBA" id="ARBA00004873"/>
    </source>
</evidence>
<feature type="domain" description="Chorismate-utilising enzyme C-terminal" evidence="18">
    <location>
        <begin position="247"/>
        <end position="507"/>
    </location>
</feature>
<dbReference type="FunFam" id="3.60.120.10:FF:000006">
    <property type="entry name" value="Anthranilate synthase component 1"/>
    <property type="match status" value="1"/>
</dbReference>
<keyword evidence="10 14" id="KW-0057">Aromatic amino acid biosynthesis</keyword>
<feature type="binding site" evidence="15">
    <location>
        <begin position="333"/>
        <end position="334"/>
    </location>
    <ligand>
        <name>chorismate</name>
        <dbReference type="ChEBI" id="CHEBI:29748"/>
    </ligand>
</feature>
<evidence type="ECO:0000256" key="6">
    <source>
        <dbReference type="ARBA" id="ARBA00022605"/>
    </source>
</evidence>
<dbReference type="PANTHER" id="PTHR11236:SF49">
    <property type="entry name" value="ANTHRANILATE SYNTHASE COMPONENT 1"/>
    <property type="match status" value="1"/>
</dbReference>
<dbReference type="GO" id="GO:0000162">
    <property type="term" value="P:L-tryptophan biosynthetic process"/>
    <property type="evidence" value="ECO:0007669"/>
    <property type="project" value="UniProtKB-UniPathway"/>
</dbReference>
<dbReference type="Gene3D" id="3.60.120.10">
    <property type="entry name" value="Anthranilate synthase"/>
    <property type="match status" value="1"/>
</dbReference>
<evidence type="ECO:0000256" key="16">
    <source>
        <dbReference type="PIRSR" id="PIRSR001373-2"/>
    </source>
</evidence>
<keyword evidence="21" id="KW-1185">Reference proteome</keyword>
<gene>
    <name evidence="20" type="ORF">C9I99_13850</name>
</gene>
<evidence type="ECO:0000256" key="2">
    <source>
        <dbReference type="ARBA" id="ARBA00009562"/>
    </source>
</evidence>
<evidence type="ECO:0000256" key="12">
    <source>
        <dbReference type="ARBA" id="ARBA00025634"/>
    </source>
</evidence>